<dbReference type="GO" id="GO:0000166">
    <property type="term" value="F:nucleotide binding"/>
    <property type="evidence" value="ECO:0007669"/>
    <property type="project" value="UniProtKB-KW"/>
</dbReference>
<comment type="caution">
    <text evidence="3">The sequence shown here is derived from an EMBL/GenBank/DDBJ whole genome shotgun (WGS) entry which is preliminary data.</text>
</comment>
<dbReference type="EMBL" id="QKXF01000142">
    <property type="protein sequence ID" value="RQM15812.1"/>
    <property type="molecule type" value="Genomic_DNA"/>
</dbReference>
<name>A0A3R7YYU4_9STRA</name>
<dbReference type="AlphaFoldDB" id="A0A3R7YYU4"/>
<proteinExistence type="predicted"/>
<protein>
    <recommendedName>
        <fullName evidence="5">HIT domain-containing protein</fullName>
    </recommendedName>
</protein>
<evidence type="ECO:0008006" key="5">
    <source>
        <dbReference type="Google" id="ProtNLM"/>
    </source>
</evidence>
<dbReference type="VEuPathDB" id="FungiDB:DD237_003048"/>
<evidence type="ECO:0000313" key="3">
    <source>
        <dbReference type="EMBL" id="RQM15812.1"/>
    </source>
</evidence>
<evidence type="ECO:0000313" key="4">
    <source>
        <dbReference type="Proteomes" id="UP000286097"/>
    </source>
</evidence>
<dbReference type="Proteomes" id="UP000286097">
    <property type="component" value="Unassembled WGS sequence"/>
</dbReference>
<dbReference type="InterPro" id="IPR036265">
    <property type="entry name" value="HIT-like_sf"/>
</dbReference>
<organism evidence="3 4">
    <name type="scientific">Peronospora effusa</name>
    <dbReference type="NCBI Taxonomy" id="542832"/>
    <lineage>
        <taxon>Eukaryota</taxon>
        <taxon>Sar</taxon>
        <taxon>Stramenopiles</taxon>
        <taxon>Oomycota</taxon>
        <taxon>Peronosporomycetes</taxon>
        <taxon>Peronosporales</taxon>
        <taxon>Peronosporaceae</taxon>
        <taxon>Peronospora</taxon>
    </lineage>
</organism>
<reference evidence="3 4" key="1">
    <citation type="submission" date="2018-06" db="EMBL/GenBank/DDBJ databases">
        <title>Comparative genomics of downy mildews reveals potential adaptations to biotrophy.</title>
        <authorList>
            <person name="Fletcher K."/>
            <person name="Klosterman S.J."/>
            <person name="Derevnina L."/>
            <person name="Martin F."/>
            <person name="Koike S."/>
            <person name="Reyes Chin-Wo S."/>
            <person name="Mou B."/>
            <person name="Michelmore R."/>
        </authorList>
    </citation>
    <scope>NUCLEOTIDE SEQUENCE [LARGE SCALE GENOMIC DNA]</scope>
    <source>
        <strain evidence="3 4">R13</strain>
    </source>
</reference>
<gene>
    <name evidence="3" type="ORF">DD237_003048</name>
</gene>
<dbReference type="Gene3D" id="3.30.428.10">
    <property type="entry name" value="HIT-like"/>
    <property type="match status" value="1"/>
</dbReference>
<sequence length="163" mass="18852">MKSIRACVFCCETLRARNQIIYEVKSFYTRTISSCYDNDAQVVAILDHNPRAKKHVLVISREHIPFVDSLTPAHSHLLEHMLTMGKEILANDGFVDEENRRFGFHRSYFASIPHLHMHCLGLPFLRPWDHLRYTESFLPSYICAESALAALRTKQDTLDTTDD</sequence>
<keyword evidence="1" id="KW-0547">Nucleotide-binding</keyword>
<accession>A0A3R7YYU4</accession>
<dbReference type="PANTHER" id="PTHR12486">
    <property type="entry name" value="APRATAXIN-RELATED"/>
    <property type="match status" value="1"/>
</dbReference>
<dbReference type="GO" id="GO:0016787">
    <property type="term" value="F:hydrolase activity"/>
    <property type="evidence" value="ECO:0007669"/>
    <property type="project" value="UniProtKB-KW"/>
</dbReference>
<evidence type="ECO:0000256" key="2">
    <source>
        <dbReference type="ARBA" id="ARBA00022801"/>
    </source>
</evidence>
<evidence type="ECO:0000256" key="1">
    <source>
        <dbReference type="ARBA" id="ARBA00022741"/>
    </source>
</evidence>
<dbReference type="Pfam" id="PF11969">
    <property type="entry name" value="DcpS_C"/>
    <property type="match status" value="1"/>
</dbReference>
<dbReference type="PANTHER" id="PTHR12486:SF5">
    <property type="entry name" value="ADENOSINE 5'-MONOPHOSPHORAMIDASE HINT3"/>
    <property type="match status" value="1"/>
</dbReference>
<keyword evidence="2" id="KW-0378">Hydrolase</keyword>
<dbReference type="SUPFAM" id="SSF54197">
    <property type="entry name" value="HIT-like"/>
    <property type="match status" value="1"/>
</dbReference>